<keyword evidence="2" id="KW-1185">Reference proteome</keyword>
<protein>
    <submittedName>
        <fullName evidence="1">Uncharacterized protein</fullName>
    </submittedName>
</protein>
<evidence type="ECO:0000313" key="1">
    <source>
        <dbReference type="EMBL" id="KAI8538255.1"/>
    </source>
</evidence>
<dbReference type="EMBL" id="CM046396">
    <property type="protein sequence ID" value="KAI8538255.1"/>
    <property type="molecule type" value="Genomic_DNA"/>
</dbReference>
<gene>
    <name evidence="1" type="ORF">RHMOL_Rhmol09G0088400</name>
</gene>
<dbReference type="Proteomes" id="UP001062846">
    <property type="component" value="Chromosome 9"/>
</dbReference>
<sequence>MVNCFEMSCCATKPLYFQLEMNELDGIKIRRKRLKRIRSPMQDRISNLPWNTLDCILCHLPIRDAVRTSLLSKSWRYKWVTLSKLVFNYRSGNLEVDSLGEYELVNLVHRVLLAHCGQIDEFKLSTYNSISSSDVDHWISYLTKNDIRRLSLTCGFDPKMYELPPCIFSCRQITHLCINNCLLKPPLEFKGFNSLVSLNLESFSIDTIELERLIRSCPVLERLVLTNIISVPLFKVYGPNLKYLCLEGNFGDIHLENCSLLTNISFQMTSDGLESHQELEEGSAYRLIQALGCLCCLRRLTLSCVFLKYLALSKGPEKLHVYKHLKALELSMNSYDLDEVVVAVSLLSGSSSLQELYIAACNDVHVTHRPINFLDKLQANCYFNALRVVEIILHGYNSEQNSIPCWRLELEVIKFLLSRSPILEKMIIQMFGQGIQLHRLFMGELLEFERASPRVVITFFP</sequence>
<name>A0ACC0MBB7_RHOML</name>
<comment type="caution">
    <text evidence="1">The sequence shown here is derived from an EMBL/GenBank/DDBJ whole genome shotgun (WGS) entry which is preliminary data.</text>
</comment>
<proteinExistence type="predicted"/>
<evidence type="ECO:0000313" key="2">
    <source>
        <dbReference type="Proteomes" id="UP001062846"/>
    </source>
</evidence>
<accession>A0ACC0MBB7</accession>
<reference evidence="1" key="1">
    <citation type="submission" date="2022-02" db="EMBL/GenBank/DDBJ databases">
        <title>Plant Genome Project.</title>
        <authorList>
            <person name="Zhang R.-G."/>
        </authorList>
    </citation>
    <scope>NUCLEOTIDE SEQUENCE</scope>
    <source>
        <strain evidence="1">AT1</strain>
    </source>
</reference>
<organism evidence="1 2">
    <name type="scientific">Rhododendron molle</name>
    <name type="common">Chinese azalea</name>
    <name type="synonym">Azalea mollis</name>
    <dbReference type="NCBI Taxonomy" id="49168"/>
    <lineage>
        <taxon>Eukaryota</taxon>
        <taxon>Viridiplantae</taxon>
        <taxon>Streptophyta</taxon>
        <taxon>Embryophyta</taxon>
        <taxon>Tracheophyta</taxon>
        <taxon>Spermatophyta</taxon>
        <taxon>Magnoliopsida</taxon>
        <taxon>eudicotyledons</taxon>
        <taxon>Gunneridae</taxon>
        <taxon>Pentapetalae</taxon>
        <taxon>asterids</taxon>
        <taxon>Ericales</taxon>
        <taxon>Ericaceae</taxon>
        <taxon>Ericoideae</taxon>
        <taxon>Rhodoreae</taxon>
        <taxon>Rhododendron</taxon>
    </lineage>
</organism>